<keyword evidence="3" id="KW-1185">Reference proteome</keyword>
<dbReference type="PANTHER" id="PTHR40572:SF1">
    <property type="entry name" value="PROTEIN BAX"/>
    <property type="match status" value="1"/>
</dbReference>
<dbReference type="InterPro" id="IPR002901">
    <property type="entry name" value="MGlyc_endo_b_GlcNAc-like_dom"/>
</dbReference>
<dbReference type="GO" id="GO:0004040">
    <property type="term" value="F:amidase activity"/>
    <property type="evidence" value="ECO:0007669"/>
    <property type="project" value="InterPro"/>
</dbReference>
<dbReference type="Gene3D" id="1.10.530.10">
    <property type="match status" value="1"/>
</dbReference>
<dbReference type="RefSeq" id="WP_073581926.1">
    <property type="nucleotide sequence ID" value="NZ_AP024897.1"/>
</dbReference>
<gene>
    <name evidence="2" type="ORF">VQ7734_01960</name>
</gene>
<dbReference type="Proteomes" id="UP000184600">
    <property type="component" value="Unassembled WGS sequence"/>
</dbReference>
<evidence type="ECO:0000313" key="3">
    <source>
        <dbReference type="Proteomes" id="UP000184600"/>
    </source>
</evidence>
<dbReference type="InterPro" id="IPR053195">
    <property type="entry name" value="Bax-like"/>
</dbReference>
<dbReference type="OrthoDB" id="9788155at2"/>
<reference evidence="3" key="1">
    <citation type="submission" date="2016-12" db="EMBL/GenBank/DDBJ databases">
        <authorList>
            <person name="Rodrigo-Torres L."/>
            <person name="Arahal R.D."/>
            <person name="Lucena T."/>
        </authorList>
    </citation>
    <scope>NUCLEOTIDE SEQUENCE [LARGE SCALE GENOMIC DNA]</scope>
</reference>
<dbReference type="PANTHER" id="PTHR40572">
    <property type="entry name" value="PROTEIN BAX"/>
    <property type="match status" value="1"/>
</dbReference>
<accession>A0A1M7YUG3</accession>
<dbReference type="AlphaFoldDB" id="A0A1M7YUG3"/>
<name>A0A1M7YUG3_9VIBR</name>
<proteinExistence type="predicted"/>
<dbReference type="PROSITE" id="PS51257">
    <property type="entry name" value="PROKAR_LIPOPROTEIN"/>
    <property type="match status" value="1"/>
</dbReference>
<evidence type="ECO:0000259" key="1">
    <source>
        <dbReference type="Pfam" id="PF01832"/>
    </source>
</evidence>
<organism evidence="2 3">
    <name type="scientific">Vibrio quintilis</name>
    <dbReference type="NCBI Taxonomy" id="1117707"/>
    <lineage>
        <taxon>Bacteria</taxon>
        <taxon>Pseudomonadati</taxon>
        <taxon>Pseudomonadota</taxon>
        <taxon>Gammaproteobacteria</taxon>
        <taxon>Vibrionales</taxon>
        <taxon>Vibrionaceae</taxon>
        <taxon>Vibrio</taxon>
    </lineage>
</organism>
<sequence>MHRFVYLVFFLFVVLGIGSCSYYYQHQDNSDLQKVKQEPPQKPDTSLSQNTPDFLAIHNIKKRKLAFLNYLRPGIHYENQRIAEERQFLLSVEQMITHQHTLSKPEMKRLDAISHEYKLKLPENGPDSVWFQKALHRVDILPEALVFIQAANESAWGTSRFARQGNNYFGQWCYRQGCGLVPLARSEGATHEVAKFGSVQESIHRYFMNVNRNKAYHDLREIRFSLRQQGMNISTAQSALELTDGLLKYSERGIDYVDSLKAMIRHNQKILPGNEAG</sequence>
<protein>
    <recommendedName>
        <fullName evidence="1">Mannosyl-glycoprotein endo-beta-N-acetylglucosamidase-like domain-containing protein</fullName>
    </recommendedName>
</protein>
<dbReference type="Pfam" id="PF01832">
    <property type="entry name" value="Glucosaminidase"/>
    <property type="match status" value="1"/>
</dbReference>
<evidence type="ECO:0000313" key="2">
    <source>
        <dbReference type="EMBL" id="SHO56191.1"/>
    </source>
</evidence>
<feature type="domain" description="Mannosyl-glycoprotein endo-beta-N-acetylglucosamidase-like" evidence="1">
    <location>
        <begin position="131"/>
        <end position="268"/>
    </location>
</feature>
<dbReference type="STRING" id="1117707.VQ7734_01960"/>
<dbReference type="EMBL" id="FRFG01000022">
    <property type="protein sequence ID" value="SHO56191.1"/>
    <property type="molecule type" value="Genomic_DNA"/>
</dbReference>